<dbReference type="InterPro" id="IPR028030">
    <property type="entry name" value="DUF4592"/>
</dbReference>
<feature type="compositionally biased region" description="Basic and acidic residues" evidence="1">
    <location>
        <begin position="698"/>
        <end position="728"/>
    </location>
</feature>
<feature type="compositionally biased region" description="Pro residues" evidence="1">
    <location>
        <begin position="660"/>
        <end position="677"/>
    </location>
</feature>
<proteinExistence type="predicted"/>
<accession>A0A9D3LMW8</accession>
<feature type="compositionally biased region" description="Low complexity" evidence="1">
    <location>
        <begin position="649"/>
        <end position="659"/>
    </location>
</feature>
<feature type="compositionally biased region" description="Basic residues" evidence="1">
    <location>
        <begin position="166"/>
        <end position="187"/>
    </location>
</feature>
<dbReference type="InterPro" id="IPR026713">
    <property type="entry name" value="CRACD-like"/>
</dbReference>
<organism evidence="3 4">
    <name type="scientific">Anguilla anguilla</name>
    <name type="common">European freshwater eel</name>
    <name type="synonym">Muraena anguilla</name>
    <dbReference type="NCBI Taxonomy" id="7936"/>
    <lineage>
        <taxon>Eukaryota</taxon>
        <taxon>Metazoa</taxon>
        <taxon>Chordata</taxon>
        <taxon>Craniata</taxon>
        <taxon>Vertebrata</taxon>
        <taxon>Euteleostomi</taxon>
        <taxon>Actinopterygii</taxon>
        <taxon>Neopterygii</taxon>
        <taxon>Teleostei</taxon>
        <taxon>Anguilliformes</taxon>
        <taxon>Anguillidae</taxon>
        <taxon>Anguilla</taxon>
    </lineage>
</organism>
<dbReference type="PANTHER" id="PTHR47743">
    <property type="entry name" value="KIAA1210 / KIAA1211 FAMILY MEMBER"/>
    <property type="match status" value="1"/>
</dbReference>
<feature type="compositionally biased region" description="Low complexity" evidence="1">
    <location>
        <begin position="757"/>
        <end position="771"/>
    </location>
</feature>
<comment type="caution">
    <text evidence="3">The sequence shown here is derived from an EMBL/GenBank/DDBJ whole genome shotgun (WGS) entry which is preliminary data.</text>
</comment>
<evidence type="ECO:0000313" key="3">
    <source>
        <dbReference type="EMBL" id="KAG5833241.1"/>
    </source>
</evidence>
<feature type="compositionally biased region" description="Pro residues" evidence="1">
    <location>
        <begin position="130"/>
        <end position="147"/>
    </location>
</feature>
<dbReference type="PANTHER" id="PTHR47743:SF1">
    <property type="entry name" value="CRACD-LIKE PROTEIN"/>
    <property type="match status" value="1"/>
</dbReference>
<evidence type="ECO:0000313" key="4">
    <source>
        <dbReference type="Proteomes" id="UP001044222"/>
    </source>
</evidence>
<feature type="compositionally biased region" description="Basic and acidic residues" evidence="1">
    <location>
        <begin position="800"/>
        <end position="809"/>
    </location>
</feature>
<feature type="compositionally biased region" description="Low complexity" evidence="1">
    <location>
        <begin position="300"/>
        <end position="314"/>
    </location>
</feature>
<feature type="compositionally biased region" description="Pro residues" evidence="1">
    <location>
        <begin position="286"/>
        <end position="299"/>
    </location>
</feature>
<protein>
    <recommendedName>
        <fullName evidence="2">DUF4592 domain-containing protein</fullName>
    </recommendedName>
</protein>
<feature type="compositionally biased region" description="Basic and acidic residues" evidence="1">
    <location>
        <begin position="569"/>
        <end position="586"/>
    </location>
</feature>
<dbReference type="AlphaFoldDB" id="A0A9D3LMW8"/>
<feature type="compositionally biased region" description="Basic and acidic residues" evidence="1">
    <location>
        <begin position="737"/>
        <end position="746"/>
    </location>
</feature>
<feature type="compositionally biased region" description="Basic and acidic residues" evidence="1">
    <location>
        <begin position="439"/>
        <end position="458"/>
    </location>
</feature>
<feature type="domain" description="DUF4592" evidence="2">
    <location>
        <begin position="41"/>
        <end position="181"/>
    </location>
</feature>
<sequence>MSHDSIFLADEAQAPVEPVRILSQESVHGKIKALQMKLQQQNLRLGPPPLLIPGKRAEDTGVSSEDDGLPHSPPEISLSLPEGLARGTPKFPDTHRHLSSLSLAGTGSEEEEQVMQLPVCMLALSLRPAPCPPGRPPPPPRPPPPRRPAWTRQPRPVHPCLDNSAARHRMSVKPRNQRVSVKGRRLPSQHVSRPRSESLNALDRALPETDEEEEGEVPRDPIRLRSYSTQVIRSGEGGPAGPPGGEDTPAPSTTPTPTPAGLLSVSESGLPKSPMRRVQGVAREPVWPPAQPKTQPLPTPAVAAAAAAQQSTAPWRSSLKRNTTEQTQWDCLRPEPSQSVTAPPAGSDDQPSSEGADHGKPQGPGSGSFRFSIASAWDRPRGGSLLGREERRGAKSSSDSPEVPAGKPEEAKPRLQPLNPGSGGKGEGGPPVKASFPSSRREEETVAAPEEPKPKDQPRNLGLFQERTNPNARGKEGTAPGARLGAGGGRGSREAAPQALTPTKRPDLLKQHNVAAQGSQSLRREGEDRGAVPGHPCLKPPLHRTRTSPNSDPPASPAHPPSTPSSSTKCDHGDRERPGESKRGDDVDMPTDPSLDSGPAPKPASAPPKEAEPVVSEPVASEPAWMTMAREKTRSLQQMFTSRLPREFAVTTPTATPTATPKPSPQPVPLTPCPDPCARPRARPRTPARPTAPPSGHSIREGRQGAQGRADRGAPTEKTKNEKNEKTPLAESAAPPSDKRQERTDRSFPVGGKTEAKAAPAETHSTAAAAPHRAEAKMEGRLACRVHSSEAAPSSTPAQSREREDRQPVRPEVLSAAPAVSSGGQPSWMELAKRKSLAWSDKAMD</sequence>
<feature type="compositionally biased region" description="Polar residues" evidence="1">
    <location>
        <begin position="320"/>
        <end position="329"/>
    </location>
</feature>
<dbReference type="Pfam" id="PF15262">
    <property type="entry name" value="DUF4592"/>
    <property type="match status" value="1"/>
</dbReference>
<evidence type="ECO:0000256" key="1">
    <source>
        <dbReference type="SAM" id="MobiDB-lite"/>
    </source>
</evidence>
<dbReference type="EMBL" id="JAFIRN010000016">
    <property type="protein sequence ID" value="KAG5833241.1"/>
    <property type="molecule type" value="Genomic_DNA"/>
</dbReference>
<keyword evidence="4" id="KW-1185">Reference proteome</keyword>
<dbReference type="Proteomes" id="UP001044222">
    <property type="component" value="Chromosome 16"/>
</dbReference>
<reference evidence="3" key="1">
    <citation type="submission" date="2021-01" db="EMBL/GenBank/DDBJ databases">
        <title>A chromosome-scale assembly of European eel, Anguilla anguilla.</title>
        <authorList>
            <person name="Henkel C."/>
            <person name="Jong-Raadsen S.A."/>
            <person name="Dufour S."/>
            <person name="Weltzien F.-A."/>
            <person name="Palstra A.P."/>
            <person name="Pelster B."/>
            <person name="Spaink H.P."/>
            <person name="Van Den Thillart G.E."/>
            <person name="Jansen H."/>
            <person name="Zahm M."/>
            <person name="Klopp C."/>
            <person name="Cedric C."/>
            <person name="Louis A."/>
            <person name="Berthelot C."/>
            <person name="Parey E."/>
            <person name="Roest Crollius H."/>
            <person name="Montfort J."/>
            <person name="Robinson-Rechavi M."/>
            <person name="Bucao C."/>
            <person name="Bouchez O."/>
            <person name="Gislard M."/>
            <person name="Lluch J."/>
            <person name="Milhes M."/>
            <person name="Lampietro C."/>
            <person name="Lopez Roques C."/>
            <person name="Donnadieu C."/>
            <person name="Braasch I."/>
            <person name="Desvignes T."/>
            <person name="Postlethwait J."/>
            <person name="Bobe J."/>
            <person name="Guiguen Y."/>
            <person name="Dirks R."/>
        </authorList>
    </citation>
    <scope>NUCLEOTIDE SEQUENCE</scope>
    <source>
        <strain evidence="3">Tag_6206</strain>
        <tissue evidence="3">Liver</tissue>
    </source>
</reference>
<gene>
    <name evidence="3" type="ORF">ANANG_G00273830</name>
</gene>
<feature type="compositionally biased region" description="Basic and acidic residues" evidence="1">
    <location>
        <begin position="772"/>
        <end position="782"/>
    </location>
</feature>
<feature type="region of interest" description="Disordered" evidence="1">
    <location>
        <begin position="130"/>
        <end position="845"/>
    </location>
</feature>
<name>A0A9D3LMW8_ANGAN</name>
<feature type="region of interest" description="Disordered" evidence="1">
    <location>
        <begin position="45"/>
        <end position="98"/>
    </location>
</feature>
<evidence type="ECO:0000259" key="2">
    <source>
        <dbReference type="Pfam" id="PF15262"/>
    </source>
</evidence>
<feature type="compositionally biased region" description="Pro residues" evidence="1">
    <location>
        <begin position="551"/>
        <end position="563"/>
    </location>
</feature>